<comment type="caution">
    <text evidence="6">The sequence shown here is derived from an EMBL/GenBank/DDBJ whole genome shotgun (WGS) entry which is preliminary data.</text>
</comment>
<evidence type="ECO:0000259" key="4">
    <source>
        <dbReference type="PROSITE" id="PS01124"/>
    </source>
</evidence>
<organism evidence="6 7">
    <name type="scientific">Paenibacillus lutrae</name>
    <dbReference type="NCBI Taxonomy" id="2078573"/>
    <lineage>
        <taxon>Bacteria</taxon>
        <taxon>Bacillati</taxon>
        <taxon>Bacillota</taxon>
        <taxon>Bacilli</taxon>
        <taxon>Bacillales</taxon>
        <taxon>Paenibacillaceae</taxon>
        <taxon>Paenibacillus</taxon>
    </lineage>
</organism>
<sequence>MGICGRLTNLNQSASGRNRSALAEAFIHALYRVKEVEIIRAESHWRMDYQHIESHVLLVVTAGRGLLNWDGEKSKLWEERVHICRPGQVIGIQAGEGGLELTLVRFELFRSDEEAGGYSPFIWQEEQVVPVKPVPQFAITCEALGTHWQNESPYKSLQCEAAFLELMYITAQHIELETRLDSINALERTRRYIDAYYHTPITIDELARMAEISPKYYGDLFKKTYGIRVVDYLTAQRINRAKQLMVLSQSRLKDIAHIVGYQDEFYFSRKFKQEVGVSPSAYMKSRKRKIAVHHPHLTGHLLALHYLPYAAPLHPKWTGFYYEHYRRDIPVHLSAYRYSEDWQSNIDKIREVRPDVILSMDTLNPGEKEKLEQAGPVLYIPNQQLDWREQLKLVANYLEVSGEADSWLTKYDRRVQSLKDMLHERMGEDTFLIISLHKSGMYSCGTRSMGEVFYGDLAMKPSFSMDLCAVHTEIKPEQLIDINPDHILVNICQEPETLDNWRNLQTTPFWRDLKAVRHNRVHSIPSDPWREYSAMAHARILDETERLFLRE</sequence>
<dbReference type="PANTHER" id="PTHR43280:SF28">
    <property type="entry name" value="HTH-TYPE TRANSCRIPTIONAL ACTIVATOR RHAS"/>
    <property type="match status" value="1"/>
</dbReference>
<dbReference type="SMART" id="SM00342">
    <property type="entry name" value="HTH_ARAC"/>
    <property type="match status" value="1"/>
</dbReference>
<dbReference type="OrthoDB" id="2461801at2"/>
<dbReference type="InterPro" id="IPR002491">
    <property type="entry name" value="ABC_transptr_periplasmic_BD"/>
</dbReference>
<dbReference type="SUPFAM" id="SSF46689">
    <property type="entry name" value="Homeodomain-like"/>
    <property type="match status" value="2"/>
</dbReference>
<dbReference type="PROSITE" id="PS00041">
    <property type="entry name" value="HTH_ARAC_FAMILY_1"/>
    <property type="match status" value="1"/>
</dbReference>
<dbReference type="SUPFAM" id="SSF53807">
    <property type="entry name" value="Helical backbone' metal receptor"/>
    <property type="match status" value="1"/>
</dbReference>
<keyword evidence="1" id="KW-0805">Transcription regulation</keyword>
<keyword evidence="7" id="KW-1185">Reference proteome</keyword>
<dbReference type="EMBL" id="RHLK01000001">
    <property type="protein sequence ID" value="MVO98399.1"/>
    <property type="molecule type" value="Genomic_DNA"/>
</dbReference>
<feature type="domain" description="HTH araC/xylS-type" evidence="4">
    <location>
        <begin position="187"/>
        <end position="285"/>
    </location>
</feature>
<dbReference type="InterPro" id="IPR037923">
    <property type="entry name" value="HTH-like"/>
</dbReference>
<feature type="domain" description="Fe/B12 periplasmic-binding" evidence="5">
    <location>
        <begin position="289"/>
        <end position="551"/>
    </location>
</feature>
<protein>
    <submittedName>
        <fullName evidence="6">ABC transporter substrate-binding protein</fullName>
    </submittedName>
</protein>
<reference evidence="6 7" key="1">
    <citation type="journal article" date="2019" name="Microorganisms">
        <title>Paenibacillus lutrae sp. nov., A Chitinolytic Species Isolated from A River Otter in Castril Natural Park, Granada, Spain.</title>
        <authorList>
            <person name="Rodriguez M."/>
            <person name="Reina J.C."/>
            <person name="Bejar V."/>
            <person name="Llamas I."/>
        </authorList>
    </citation>
    <scope>NUCLEOTIDE SEQUENCE [LARGE SCALE GENOMIC DNA]</scope>
    <source>
        <strain evidence="6 7">N10</strain>
    </source>
</reference>
<evidence type="ECO:0000256" key="2">
    <source>
        <dbReference type="ARBA" id="ARBA00023125"/>
    </source>
</evidence>
<dbReference type="PRINTS" id="PR00032">
    <property type="entry name" value="HTHARAC"/>
</dbReference>
<gene>
    <name evidence="6" type="ORF">EDM21_02425</name>
</gene>
<dbReference type="Pfam" id="PF12833">
    <property type="entry name" value="HTH_18"/>
    <property type="match status" value="1"/>
</dbReference>
<evidence type="ECO:0000313" key="7">
    <source>
        <dbReference type="Proteomes" id="UP000490800"/>
    </source>
</evidence>
<dbReference type="Gene3D" id="3.40.50.1980">
    <property type="entry name" value="Nitrogenase molybdenum iron protein domain"/>
    <property type="match status" value="2"/>
</dbReference>
<dbReference type="PROSITE" id="PS01124">
    <property type="entry name" value="HTH_ARAC_FAMILY_2"/>
    <property type="match status" value="1"/>
</dbReference>
<dbReference type="PANTHER" id="PTHR43280">
    <property type="entry name" value="ARAC-FAMILY TRANSCRIPTIONAL REGULATOR"/>
    <property type="match status" value="1"/>
</dbReference>
<dbReference type="InterPro" id="IPR020449">
    <property type="entry name" value="Tscrpt_reg_AraC-type_HTH"/>
</dbReference>
<evidence type="ECO:0000313" key="6">
    <source>
        <dbReference type="EMBL" id="MVO98399.1"/>
    </source>
</evidence>
<dbReference type="Pfam" id="PF01497">
    <property type="entry name" value="Peripla_BP_2"/>
    <property type="match status" value="1"/>
</dbReference>
<dbReference type="AlphaFoldDB" id="A0A7X3FEU6"/>
<proteinExistence type="predicted"/>
<dbReference type="PROSITE" id="PS50983">
    <property type="entry name" value="FE_B12_PBP"/>
    <property type="match status" value="1"/>
</dbReference>
<dbReference type="InterPro" id="IPR018062">
    <property type="entry name" value="HTH_AraC-typ_CS"/>
</dbReference>
<evidence type="ECO:0000256" key="1">
    <source>
        <dbReference type="ARBA" id="ARBA00023015"/>
    </source>
</evidence>
<dbReference type="Proteomes" id="UP000490800">
    <property type="component" value="Unassembled WGS sequence"/>
</dbReference>
<dbReference type="InterPro" id="IPR009057">
    <property type="entry name" value="Homeodomain-like_sf"/>
</dbReference>
<dbReference type="Gene3D" id="1.10.10.60">
    <property type="entry name" value="Homeodomain-like"/>
    <property type="match status" value="2"/>
</dbReference>
<keyword evidence="2" id="KW-0238">DNA-binding</keyword>
<evidence type="ECO:0000259" key="5">
    <source>
        <dbReference type="PROSITE" id="PS50983"/>
    </source>
</evidence>
<dbReference type="GO" id="GO:0003700">
    <property type="term" value="F:DNA-binding transcription factor activity"/>
    <property type="evidence" value="ECO:0007669"/>
    <property type="project" value="InterPro"/>
</dbReference>
<keyword evidence="3" id="KW-0804">Transcription</keyword>
<evidence type="ECO:0000256" key="3">
    <source>
        <dbReference type="ARBA" id="ARBA00023163"/>
    </source>
</evidence>
<dbReference type="GO" id="GO:0043565">
    <property type="term" value="F:sequence-specific DNA binding"/>
    <property type="evidence" value="ECO:0007669"/>
    <property type="project" value="InterPro"/>
</dbReference>
<accession>A0A7X3FEU6</accession>
<name>A0A7X3FEU6_9BACL</name>
<dbReference type="SUPFAM" id="SSF51215">
    <property type="entry name" value="Regulatory protein AraC"/>
    <property type="match status" value="1"/>
</dbReference>
<dbReference type="InterPro" id="IPR018060">
    <property type="entry name" value="HTH_AraC"/>
</dbReference>